<name>A0A0E9UKG5_ANGAN</name>
<evidence type="ECO:0000313" key="1">
    <source>
        <dbReference type="EMBL" id="JAH65740.1"/>
    </source>
</evidence>
<reference evidence="1" key="2">
    <citation type="journal article" date="2015" name="Fish Shellfish Immunol.">
        <title>Early steps in the European eel (Anguilla anguilla)-Vibrio vulnificus interaction in the gills: Role of the RtxA13 toxin.</title>
        <authorList>
            <person name="Callol A."/>
            <person name="Pajuelo D."/>
            <person name="Ebbesson L."/>
            <person name="Teles M."/>
            <person name="MacKenzie S."/>
            <person name="Amaro C."/>
        </authorList>
    </citation>
    <scope>NUCLEOTIDE SEQUENCE</scope>
</reference>
<sequence length="44" mass="5034">MAYKRHLTPTPICPTQSDSLDHAPYYSSPVTVLAYCKFETRCLQ</sequence>
<proteinExistence type="predicted"/>
<dbReference type="AlphaFoldDB" id="A0A0E9UKG5"/>
<reference evidence="1" key="1">
    <citation type="submission" date="2014-11" db="EMBL/GenBank/DDBJ databases">
        <authorList>
            <person name="Amaro Gonzalez C."/>
        </authorList>
    </citation>
    <scope>NUCLEOTIDE SEQUENCE</scope>
</reference>
<accession>A0A0E9UKG5</accession>
<protein>
    <submittedName>
        <fullName evidence="1">Uncharacterized protein</fullName>
    </submittedName>
</protein>
<organism evidence="1">
    <name type="scientific">Anguilla anguilla</name>
    <name type="common">European freshwater eel</name>
    <name type="synonym">Muraena anguilla</name>
    <dbReference type="NCBI Taxonomy" id="7936"/>
    <lineage>
        <taxon>Eukaryota</taxon>
        <taxon>Metazoa</taxon>
        <taxon>Chordata</taxon>
        <taxon>Craniata</taxon>
        <taxon>Vertebrata</taxon>
        <taxon>Euteleostomi</taxon>
        <taxon>Actinopterygii</taxon>
        <taxon>Neopterygii</taxon>
        <taxon>Teleostei</taxon>
        <taxon>Anguilliformes</taxon>
        <taxon>Anguillidae</taxon>
        <taxon>Anguilla</taxon>
    </lineage>
</organism>
<dbReference type="EMBL" id="GBXM01042837">
    <property type="protein sequence ID" value="JAH65740.1"/>
    <property type="molecule type" value="Transcribed_RNA"/>
</dbReference>